<name>X1UMX1_9ZZZZ</name>
<proteinExistence type="predicted"/>
<evidence type="ECO:0000313" key="2">
    <source>
        <dbReference type="EMBL" id="GAJ18864.1"/>
    </source>
</evidence>
<gene>
    <name evidence="2" type="ORF">S12H4_62449</name>
</gene>
<feature type="compositionally biased region" description="Basic and acidic residues" evidence="1">
    <location>
        <begin position="1"/>
        <end position="11"/>
    </location>
</feature>
<protein>
    <submittedName>
        <fullName evidence="2">Uncharacterized protein</fullName>
    </submittedName>
</protein>
<dbReference type="AlphaFoldDB" id="X1UMX1"/>
<dbReference type="EMBL" id="BARW01041906">
    <property type="protein sequence ID" value="GAJ18864.1"/>
    <property type="molecule type" value="Genomic_DNA"/>
</dbReference>
<accession>X1UMX1</accession>
<sequence>MSEVKDKREPIIRVTPAPPHNPSAMPTENRLFLRALQGLREGEAIRLYCHDSEDTSGVAKVIGGSLLS</sequence>
<reference evidence="2" key="1">
    <citation type="journal article" date="2014" name="Front. Microbiol.">
        <title>High frequency of phylogenetically diverse reductive dehalogenase-homologous genes in deep subseafloor sedimentary metagenomes.</title>
        <authorList>
            <person name="Kawai M."/>
            <person name="Futagami T."/>
            <person name="Toyoda A."/>
            <person name="Takaki Y."/>
            <person name="Nishi S."/>
            <person name="Hori S."/>
            <person name="Arai W."/>
            <person name="Tsubouchi T."/>
            <person name="Morono Y."/>
            <person name="Uchiyama I."/>
            <person name="Ito T."/>
            <person name="Fujiyama A."/>
            <person name="Inagaki F."/>
            <person name="Takami H."/>
        </authorList>
    </citation>
    <scope>NUCLEOTIDE SEQUENCE</scope>
    <source>
        <strain evidence="2">Expedition CK06-06</strain>
    </source>
</reference>
<feature type="region of interest" description="Disordered" evidence="1">
    <location>
        <begin position="1"/>
        <end position="26"/>
    </location>
</feature>
<feature type="non-terminal residue" evidence="2">
    <location>
        <position position="68"/>
    </location>
</feature>
<evidence type="ECO:0000256" key="1">
    <source>
        <dbReference type="SAM" id="MobiDB-lite"/>
    </source>
</evidence>
<comment type="caution">
    <text evidence="2">The sequence shown here is derived from an EMBL/GenBank/DDBJ whole genome shotgun (WGS) entry which is preliminary data.</text>
</comment>
<organism evidence="2">
    <name type="scientific">marine sediment metagenome</name>
    <dbReference type="NCBI Taxonomy" id="412755"/>
    <lineage>
        <taxon>unclassified sequences</taxon>
        <taxon>metagenomes</taxon>
        <taxon>ecological metagenomes</taxon>
    </lineage>
</organism>